<evidence type="ECO:0000256" key="4">
    <source>
        <dbReference type="ARBA" id="ARBA00022989"/>
    </source>
</evidence>
<keyword evidence="5 6" id="KW-0472">Membrane</keyword>
<dbReference type="GO" id="GO:0006865">
    <property type="term" value="P:amino acid transport"/>
    <property type="evidence" value="ECO:0007669"/>
    <property type="project" value="InterPro"/>
</dbReference>
<accession>A0A1J5QGB4</accession>
<dbReference type="EMBL" id="MLJW01002308">
    <property type="protein sequence ID" value="OIQ75005.1"/>
    <property type="molecule type" value="Genomic_DNA"/>
</dbReference>
<gene>
    <name evidence="7" type="ORF">GALL_433290</name>
</gene>
<feature type="transmembrane region" description="Helical" evidence="6">
    <location>
        <begin position="54"/>
        <end position="82"/>
    </location>
</feature>
<evidence type="ECO:0000256" key="6">
    <source>
        <dbReference type="SAM" id="Phobius"/>
    </source>
</evidence>
<organism evidence="7">
    <name type="scientific">mine drainage metagenome</name>
    <dbReference type="NCBI Taxonomy" id="410659"/>
    <lineage>
        <taxon>unclassified sequences</taxon>
        <taxon>metagenomes</taxon>
        <taxon>ecological metagenomes</taxon>
    </lineage>
</organism>
<keyword evidence="3 6" id="KW-0812">Transmembrane</keyword>
<feature type="transmembrane region" description="Helical" evidence="6">
    <location>
        <begin position="20"/>
        <end position="42"/>
    </location>
</feature>
<dbReference type="Pfam" id="PF01810">
    <property type="entry name" value="LysE"/>
    <property type="match status" value="1"/>
</dbReference>
<feature type="transmembrane region" description="Helical" evidence="6">
    <location>
        <begin position="88"/>
        <end position="106"/>
    </location>
</feature>
<protein>
    <submittedName>
        <fullName evidence="7">LysE type translocator</fullName>
    </submittedName>
</protein>
<evidence type="ECO:0000256" key="5">
    <source>
        <dbReference type="ARBA" id="ARBA00023136"/>
    </source>
</evidence>
<comment type="subcellular location">
    <subcellularLocation>
        <location evidence="1">Cell membrane</location>
        <topology evidence="1">Multi-pass membrane protein</topology>
    </subcellularLocation>
</comment>
<evidence type="ECO:0000256" key="2">
    <source>
        <dbReference type="ARBA" id="ARBA00022475"/>
    </source>
</evidence>
<comment type="caution">
    <text evidence="7">The sequence shown here is derived from an EMBL/GenBank/DDBJ whole genome shotgun (WGS) entry which is preliminary data.</text>
</comment>
<reference evidence="7" key="1">
    <citation type="submission" date="2016-10" db="EMBL/GenBank/DDBJ databases">
        <title>Sequence of Gallionella enrichment culture.</title>
        <authorList>
            <person name="Poehlein A."/>
            <person name="Muehling M."/>
            <person name="Daniel R."/>
        </authorList>
    </citation>
    <scope>NUCLEOTIDE SEQUENCE</scope>
</reference>
<feature type="transmembrane region" description="Helical" evidence="6">
    <location>
        <begin position="142"/>
        <end position="164"/>
    </location>
</feature>
<proteinExistence type="predicted"/>
<dbReference type="InterPro" id="IPR001123">
    <property type="entry name" value="LeuE-type"/>
</dbReference>
<evidence type="ECO:0000313" key="7">
    <source>
        <dbReference type="EMBL" id="OIQ75005.1"/>
    </source>
</evidence>
<feature type="transmembrane region" description="Helical" evidence="6">
    <location>
        <begin position="176"/>
        <end position="200"/>
    </location>
</feature>
<dbReference type="GO" id="GO:0005886">
    <property type="term" value="C:plasma membrane"/>
    <property type="evidence" value="ECO:0007669"/>
    <property type="project" value="UniProtKB-SubCell"/>
</dbReference>
<sequence>MDPTVAGTTAAELTGLLPPLATGLAAGLAVAMPLGAIGVLLLHEGMARGARTALAGAAGIASVDAAYATVAVVAGTWVATALAGRETAVRLVGAAVLGVIALRGLIGALRQPRSTGIVARAGAATTPAASVAHRAARVYARFVALTAINPLTAAAFAVLAAGLAQRWSTSADRAAFVVGVAVASSAWQAVLALVGALLGARVRARSDDRLRRVLGVGGFGLVGVLAVVLAVG</sequence>
<evidence type="ECO:0000256" key="3">
    <source>
        <dbReference type="ARBA" id="ARBA00022692"/>
    </source>
</evidence>
<feature type="transmembrane region" description="Helical" evidence="6">
    <location>
        <begin position="212"/>
        <end position="231"/>
    </location>
</feature>
<keyword evidence="2" id="KW-1003">Cell membrane</keyword>
<dbReference type="AlphaFoldDB" id="A0A1J5QGB4"/>
<keyword evidence="4 6" id="KW-1133">Transmembrane helix</keyword>
<name>A0A1J5QGB4_9ZZZZ</name>
<evidence type="ECO:0000256" key="1">
    <source>
        <dbReference type="ARBA" id="ARBA00004651"/>
    </source>
</evidence>